<gene>
    <name evidence="3" type="primary">yciK</name>
    <name evidence="3" type="ORF">AOT14_14110</name>
</gene>
<keyword evidence="2" id="KW-0560">Oxidoreductase</keyword>
<organism evidence="3 4">
    <name type="scientific">Stenotrophomonas acidaminiphila</name>
    <dbReference type="NCBI Taxonomy" id="128780"/>
    <lineage>
        <taxon>Bacteria</taxon>
        <taxon>Pseudomonadati</taxon>
        <taxon>Pseudomonadota</taxon>
        <taxon>Gammaproteobacteria</taxon>
        <taxon>Lysobacterales</taxon>
        <taxon>Lysobacteraceae</taxon>
        <taxon>Stenotrophomonas</taxon>
    </lineage>
</organism>
<dbReference type="GO" id="GO:0016491">
    <property type="term" value="F:oxidoreductase activity"/>
    <property type="evidence" value="ECO:0007669"/>
    <property type="project" value="UniProtKB-KW"/>
</dbReference>
<protein>
    <submittedName>
        <fullName evidence="3">Putative oxidoreductase YciK</fullName>
    </submittedName>
</protein>
<dbReference type="KEGG" id="sacz:AOT14_14110"/>
<dbReference type="GO" id="GO:0016020">
    <property type="term" value="C:membrane"/>
    <property type="evidence" value="ECO:0007669"/>
    <property type="project" value="TreeGrafter"/>
</dbReference>
<dbReference type="PANTHER" id="PTHR44196">
    <property type="entry name" value="DEHYDROGENASE/REDUCTASE SDR FAMILY MEMBER 7B"/>
    <property type="match status" value="1"/>
</dbReference>
<dbReference type="EMBL" id="CP012900">
    <property type="protein sequence ID" value="ALJ27814.1"/>
    <property type="molecule type" value="Genomic_DNA"/>
</dbReference>
<dbReference type="PANTHER" id="PTHR44196:SF4">
    <property type="entry name" value="SHORT CHAIN DEHYDROGENASE"/>
    <property type="match status" value="1"/>
</dbReference>
<dbReference type="OrthoDB" id="9790785at2"/>
<dbReference type="SUPFAM" id="SSF51735">
    <property type="entry name" value="NAD(P)-binding Rossmann-fold domains"/>
    <property type="match status" value="1"/>
</dbReference>
<proteinExistence type="inferred from homology"/>
<accession>A0A0S1AYE6</accession>
<evidence type="ECO:0000313" key="4">
    <source>
        <dbReference type="Proteomes" id="UP000061010"/>
    </source>
</evidence>
<dbReference type="PRINTS" id="PR00081">
    <property type="entry name" value="GDHRDH"/>
</dbReference>
<dbReference type="InterPro" id="IPR036291">
    <property type="entry name" value="NAD(P)-bd_dom_sf"/>
</dbReference>
<sequence>MSAQSIDAGNAPAPASRLGGRVVLVAGAAGGLGAAASRACAAAGATVVLLGRKVAKLNRVYDSAAQLGPEPLLYPLDMEGASPDDYAELATRLESEVGRLDGLLHCAADFAGLTPFALGDPAAFARAIHVNLTARAWLTQACLPLLRQREDAAVVFALDDPQRVGQAYWGGYGVAQYGLRGLLDTLHHELRSSPVRVSGLQPRPMRTPLRARAFTHETDYEPVDPAVCADACVQLLAADGAAWRGKVLELRG</sequence>
<name>A0A0S1AYE6_9GAMM</name>
<evidence type="ECO:0000256" key="2">
    <source>
        <dbReference type="ARBA" id="ARBA00023002"/>
    </source>
</evidence>
<evidence type="ECO:0000256" key="1">
    <source>
        <dbReference type="ARBA" id="ARBA00006484"/>
    </source>
</evidence>
<dbReference type="Pfam" id="PF00106">
    <property type="entry name" value="adh_short"/>
    <property type="match status" value="1"/>
</dbReference>
<comment type="similarity">
    <text evidence="1">Belongs to the short-chain dehydrogenases/reductases (SDR) family.</text>
</comment>
<dbReference type="Proteomes" id="UP000061010">
    <property type="component" value="Chromosome"/>
</dbReference>
<keyword evidence="4" id="KW-1185">Reference proteome</keyword>
<dbReference type="PATRIC" id="fig|128780.6.peg.1424"/>
<evidence type="ECO:0000313" key="3">
    <source>
        <dbReference type="EMBL" id="ALJ27814.1"/>
    </source>
</evidence>
<dbReference type="RefSeq" id="WP_054664646.1">
    <property type="nucleotide sequence ID" value="NZ_DAMDNZ010000010.1"/>
</dbReference>
<dbReference type="Gene3D" id="3.40.50.720">
    <property type="entry name" value="NAD(P)-binding Rossmann-like Domain"/>
    <property type="match status" value="1"/>
</dbReference>
<dbReference type="AlphaFoldDB" id="A0A0S1AYE6"/>
<reference evidence="3 4" key="1">
    <citation type="journal article" date="2015" name="Genome Announc.">
        <title>Complete Genome Sequencing of Stenotrophomonas acidaminiphila ZAC14D2_NAIMI4_2, a Multidrug-Resistant Strain Isolated from Sediments of a Polluted River in Mexico, Uncovers New Antibiotic Resistance Genes and a Novel Class-II Lasso Peptide Biosynthesis Gene Cluster.</title>
        <authorList>
            <person name="Vinuesa P."/>
            <person name="Ochoa-Sanchez L.E."/>
        </authorList>
    </citation>
    <scope>NUCLEOTIDE SEQUENCE [LARGE SCALE GENOMIC DNA]</scope>
    <source>
        <strain evidence="3 4">ZAC14D2_NAIMI4_2</strain>
    </source>
</reference>
<dbReference type="InterPro" id="IPR002347">
    <property type="entry name" value="SDR_fam"/>
</dbReference>